<protein>
    <submittedName>
        <fullName evidence="1">Uncharacterized protein</fullName>
    </submittedName>
</protein>
<reference evidence="1" key="1">
    <citation type="submission" date="2019-02" db="EMBL/GenBank/DDBJ databases">
        <authorList>
            <person name="Gruber-Vodicka R. H."/>
            <person name="Seah K. B. B."/>
        </authorList>
    </citation>
    <scope>NUCLEOTIDE SEQUENCE</scope>
    <source>
        <strain evidence="1">BECK_BZ197</strain>
        <strain evidence="3">BECK_BZ198</strain>
        <strain evidence="2">BECK_BZ199</strain>
    </source>
</reference>
<organism evidence="1">
    <name type="scientific">Candidatus Kentrum sp. MB</name>
    <dbReference type="NCBI Taxonomy" id="2138164"/>
    <lineage>
        <taxon>Bacteria</taxon>
        <taxon>Pseudomonadati</taxon>
        <taxon>Pseudomonadota</taxon>
        <taxon>Gammaproteobacteria</taxon>
        <taxon>Candidatus Kentrum</taxon>
    </lineage>
</organism>
<evidence type="ECO:0000313" key="1">
    <source>
        <dbReference type="EMBL" id="VFK32297.1"/>
    </source>
</evidence>
<evidence type="ECO:0000313" key="3">
    <source>
        <dbReference type="EMBL" id="VFK77180.1"/>
    </source>
</evidence>
<accession>A0A450XSN2</accession>
<gene>
    <name evidence="1" type="ORF">BECKMB1821G_GA0114241_11075</name>
    <name evidence="3" type="ORF">BECKMB1821H_GA0114242_11075</name>
    <name evidence="2" type="ORF">BECKMB1821I_GA0114274_11095</name>
</gene>
<evidence type="ECO:0000313" key="2">
    <source>
        <dbReference type="EMBL" id="VFK35281.1"/>
    </source>
</evidence>
<sequence>MKQEDLNKCILAYGIPTTEDAFHRNHEHENKRYAQGFCKTGGWNRYRATVINPIQKIEPYLLKWGVRVIHDLTLDQFGGMFEDKDLSALVLVSHWLDHDDKESQIEFSDRFASVSWIIDRVPNEFEGVLDLCACHPDKLAKRLNQDRPKTIVVSTKNSELTLSFWIYFYLTLFKQMHNEKISYLQAWEDVMKELFKF</sequence>
<dbReference type="EMBL" id="CAADFO010000107">
    <property type="protein sequence ID" value="VFK32297.1"/>
    <property type="molecule type" value="Genomic_DNA"/>
</dbReference>
<dbReference type="AlphaFoldDB" id="A0A450XSN2"/>
<dbReference type="EMBL" id="CAADGH010000107">
    <property type="protein sequence ID" value="VFK77180.1"/>
    <property type="molecule type" value="Genomic_DNA"/>
</dbReference>
<dbReference type="EMBL" id="CAADFQ010000109">
    <property type="protein sequence ID" value="VFK35281.1"/>
    <property type="molecule type" value="Genomic_DNA"/>
</dbReference>
<proteinExistence type="predicted"/>
<name>A0A450XSN2_9GAMM</name>